<dbReference type="InterPro" id="IPR036390">
    <property type="entry name" value="WH_DNA-bd_sf"/>
</dbReference>
<name>A0A965ZEM2_9SPHI</name>
<dbReference type="SUPFAM" id="SSF46785">
    <property type="entry name" value="Winged helix' DNA-binding domain"/>
    <property type="match status" value="1"/>
</dbReference>
<evidence type="ECO:0000256" key="3">
    <source>
        <dbReference type="ARBA" id="ARBA00023163"/>
    </source>
</evidence>
<dbReference type="GO" id="GO:0003677">
    <property type="term" value="F:DNA binding"/>
    <property type="evidence" value="ECO:0007669"/>
    <property type="project" value="UniProtKB-KW"/>
</dbReference>
<gene>
    <name evidence="5" type="ORF">GSY63_03180</name>
</gene>
<dbReference type="InterPro" id="IPR002577">
    <property type="entry name" value="HTH_HxlR"/>
</dbReference>
<evidence type="ECO:0000259" key="4">
    <source>
        <dbReference type="PROSITE" id="PS51118"/>
    </source>
</evidence>
<comment type="caution">
    <text evidence="5">The sequence shown here is derived from an EMBL/GenBank/DDBJ whole genome shotgun (WGS) entry which is preliminary data.</text>
</comment>
<keyword evidence="3" id="KW-0804">Transcription</keyword>
<reference evidence="5" key="2">
    <citation type="submission" date="2020-10" db="EMBL/GenBank/DDBJ databases">
        <title>Mucilaginibacter sp. nov., isolated from soil.</title>
        <authorList>
            <person name="Jeon C.O."/>
        </authorList>
    </citation>
    <scope>NUCLEOTIDE SEQUENCE</scope>
    <source>
        <strain evidence="5">R11</strain>
    </source>
</reference>
<dbReference type="InterPro" id="IPR036388">
    <property type="entry name" value="WH-like_DNA-bd_sf"/>
</dbReference>
<organism evidence="5 6">
    <name type="scientific">Mucilaginibacter agri</name>
    <dbReference type="NCBI Taxonomy" id="2695265"/>
    <lineage>
        <taxon>Bacteria</taxon>
        <taxon>Pseudomonadati</taxon>
        <taxon>Bacteroidota</taxon>
        <taxon>Sphingobacteriia</taxon>
        <taxon>Sphingobacteriales</taxon>
        <taxon>Sphingobacteriaceae</taxon>
        <taxon>Mucilaginibacter</taxon>
    </lineage>
</organism>
<dbReference type="EMBL" id="WWEO01000037">
    <property type="protein sequence ID" value="NCD68356.1"/>
    <property type="molecule type" value="Genomic_DNA"/>
</dbReference>
<evidence type="ECO:0000256" key="1">
    <source>
        <dbReference type="ARBA" id="ARBA00023015"/>
    </source>
</evidence>
<dbReference type="PANTHER" id="PTHR33204:SF39">
    <property type="entry name" value="TRANSCRIPTIONAL REGULATORY PROTEIN"/>
    <property type="match status" value="1"/>
</dbReference>
<evidence type="ECO:0000313" key="5">
    <source>
        <dbReference type="EMBL" id="NCD68356.1"/>
    </source>
</evidence>
<sequence length="132" mass="15157">MSKENLRKCEGDRNDCPIKDVLYRVGDKWSMLTVIMLSDHGTLRFNELHNLIETISQRMLTVTLKTLEADGLIARKMYAQIPPKVEYSLTELGQSLVPPLMSLYEWANVSMPAIKASRERHQKQDLVAPDNR</sequence>
<dbReference type="Pfam" id="PF01638">
    <property type="entry name" value="HxlR"/>
    <property type="match status" value="1"/>
</dbReference>
<keyword evidence="2" id="KW-0238">DNA-binding</keyword>
<accession>A0A965ZEM2</accession>
<reference evidence="5" key="1">
    <citation type="submission" date="2020-01" db="EMBL/GenBank/DDBJ databases">
        <authorList>
            <person name="Seo Y.L."/>
        </authorList>
    </citation>
    <scope>NUCLEOTIDE SEQUENCE</scope>
    <source>
        <strain evidence="5">R11</strain>
    </source>
</reference>
<keyword evidence="6" id="KW-1185">Reference proteome</keyword>
<dbReference type="PROSITE" id="PS51118">
    <property type="entry name" value="HTH_HXLR"/>
    <property type="match status" value="1"/>
</dbReference>
<evidence type="ECO:0000313" key="6">
    <source>
        <dbReference type="Proteomes" id="UP000638732"/>
    </source>
</evidence>
<proteinExistence type="predicted"/>
<evidence type="ECO:0000256" key="2">
    <source>
        <dbReference type="ARBA" id="ARBA00023125"/>
    </source>
</evidence>
<keyword evidence="1" id="KW-0805">Transcription regulation</keyword>
<dbReference type="PANTHER" id="PTHR33204">
    <property type="entry name" value="TRANSCRIPTIONAL REGULATOR, MARR FAMILY"/>
    <property type="match status" value="1"/>
</dbReference>
<dbReference type="RefSeq" id="WP_166584382.1">
    <property type="nucleotide sequence ID" value="NZ_WWEO01000037.1"/>
</dbReference>
<dbReference type="AlphaFoldDB" id="A0A965ZEM2"/>
<dbReference type="Gene3D" id="1.10.10.10">
    <property type="entry name" value="Winged helix-like DNA-binding domain superfamily/Winged helix DNA-binding domain"/>
    <property type="match status" value="1"/>
</dbReference>
<feature type="domain" description="HTH hxlR-type" evidence="4">
    <location>
        <begin position="16"/>
        <end position="115"/>
    </location>
</feature>
<protein>
    <submittedName>
        <fullName evidence="5">Transcriptional regulator</fullName>
    </submittedName>
</protein>
<dbReference type="Proteomes" id="UP000638732">
    <property type="component" value="Unassembled WGS sequence"/>
</dbReference>